<feature type="compositionally biased region" description="Gly residues" evidence="1">
    <location>
        <begin position="200"/>
        <end position="212"/>
    </location>
</feature>
<reference evidence="3" key="1">
    <citation type="submission" date="2017-04" db="EMBL/GenBank/DDBJ databases">
        <authorList>
            <person name="Varghese N."/>
            <person name="Submissions S."/>
        </authorList>
    </citation>
    <scope>NUCLEOTIDE SEQUENCE [LARGE SCALE GENOMIC DNA]</scope>
    <source>
        <strain evidence="3">B4P</strain>
    </source>
</reference>
<protein>
    <submittedName>
        <fullName evidence="2">Uncharacterized protein</fullName>
    </submittedName>
</protein>
<accession>A0A1X7D2M8</accession>
<keyword evidence="3" id="KW-1185">Reference proteome</keyword>
<dbReference type="STRING" id="464029.SAMN02982989_4902"/>
<feature type="compositionally biased region" description="Low complexity" evidence="1">
    <location>
        <begin position="373"/>
        <end position="386"/>
    </location>
</feature>
<feature type="compositionally biased region" description="Basic and acidic residues" evidence="1">
    <location>
        <begin position="320"/>
        <end position="344"/>
    </location>
</feature>
<evidence type="ECO:0000256" key="1">
    <source>
        <dbReference type="SAM" id="MobiDB-lite"/>
    </source>
</evidence>
<feature type="compositionally biased region" description="Low complexity" evidence="1">
    <location>
        <begin position="221"/>
        <end position="236"/>
    </location>
</feature>
<proteinExistence type="predicted"/>
<feature type="compositionally biased region" description="Basic and acidic residues" evidence="1">
    <location>
        <begin position="287"/>
        <end position="300"/>
    </location>
</feature>
<feature type="compositionally biased region" description="Basic and acidic residues" evidence="1">
    <location>
        <begin position="237"/>
        <end position="256"/>
    </location>
</feature>
<feature type="compositionally biased region" description="Low complexity" evidence="1">
    <location>
        <begin position="353"/>
        <end position="364"/>
    </location>
</feature>
<sequence length="395" mass="40636">MKGPRFRFSRTLVLIMGSIVLFGGGSGAAAVIIGADKILGPSYRELNGLECTTLETIKIRRDQRYWVRKYVTSDKAGDGPARLKTALRVAQAVQKKEKADLVQVAMVDKAGPTDRARMRGRMIGAQVVYIPDPEKVPEGIAAQTYSAYYLDGSANANGEYYGMRIDLPLEDVETLSARLTDSADCFDPKAVASNGEHGAPAGGPSEGSGHGESSGQERTPGHAAEPAAVGHGAPAEGHGEAAEGHGEAAATEDHGDQPASAEQAAIDPQKEEGGFLASVKGMIFGRGEEAKPAPSHDEAAAQHAPEAASPAPEPRTAAEGGKRWSKASDADVIRSDDGPEDGSHADAAPPPADGTTAADAAGAAWLAKFRGQSAAAPAKADGDASATGQKTDSGH</sequence>
<feature type="region of interest" description="Disordered" evidence="1">
    <location>
        <begin position="287"/>
        <end position="395"/>
    </location>
</feature>
<dbReference type="Proteomes" id="UP000192903">
    <property type="component" value="Unassembled WGS sequence"/>
</dbReference>
<dbReference type="AlphaFoldDB" id="A0A1X7D2M8"/>
<name>A0A1X7D2M8_9HYPH</name>
<evidence type="ECO:0000313" key="2">
    <source>
        <dbReference type="EMBL" id="SMF07062.1"/>
    </source>
</evidence>
<dbReference type="RefSeq" id="WP_200814017.1">
    <property type="nucleotide sequence ID" value="NZ_FXAF01000002.1"/>
</dbReference>
<dbReference type="EMBL" id="FXAF01000002">
    <property type="protein sequence ID" value="SMF07062.1"/>
    <property type="molecule type" value="Genomic_DNA"/>
</dbReference>
<feature type="compositionally biased region" description="Low complexity" evidence="1">
    <location>
        <begin position="301"/>
        <end position="319"/>
    </location>
</feature>
<evidence type="ECO:0000313" key="3">
    <source>
        <dbReference type="Proteomes" id="UP000192903"/>
    </source>
</evidence>
<gene>
    <name evidence="2" type="ORF">SAMN02982989_4902</name>
</gene>
<feature type="region of interest" description="Disordered" evidence="1">
    <location>
        <begin position="188"/>
        <end position="264"/>
    </location>
</feature>
<organism evidence="2 3">
    <name type="scientific">Xaviernesmea oryzae</name>
    <dbReference type="NCBI Taxonomy" id="464029"/>
    <lineage>
        <taxon>Bacteria</taxon>
        <taxon>Pseudomonadati</taxon>
        <taxon>Pseudomonadota</taxon>
        <taxon>Alphaproteobacteria</taxon>
        <taxon>Hyphomicrobiales</taxon>
        <taxon>Rhizobiaceae</taxon>
        <taxon>Rhizobium/Agrobacterium group</taxon>
        <taxon>Xaviernesmea</taxon>
    </lineage>
</organism>